<comment type="similarity">
    <text evidence="1">Belongs to the cytochrome P450 family.</text>
</comment>
<keyword evidence="5" id="KW-0408">Iron</keyword>
<evidence type="ECO:0000256" key="5">
    <source>
        <dbReference type="ARBA" id="ARBA00023004"/>
    </source>
</evidence>
<dbReference type="PRINTS" id="PR00385">
    <property type="entry name" value="P450"/>
</dbReference>
<name>A0A919CI25_9ACTN</name>
<dbReference type="Pfam" id="PF00067">
    <property type="entry name" value="p450"/>
    <property type="match status" value="3"/>
</dbReference>
<dbReference type="InterPro" id="IPR036396">
    <property type="entry name" value="Cyt_P450_sf"/>
</dbReference>
<dbReference type="SUPFAM" id="SSF48264">
    <property type="entry name" value="Cytochrome P450"/>
    <property type="match status" value="1"/>
</dbReference>
<sequence length="372" mass="40719">MVADLEVWALTGDEALRSALNDPRFRRNWRSWRALGEGEVPENHPVRAMVHLDNMLTSDGAEHRRLRGLISRAFTPRRIEALRPVVEKTARELIDALAERPEGEPVDVKEELAYPLSVAVFAALFGFDPSHHDRMRAMVATAFSQGTSEEVAALRADVDAFVDELVSAKRTEPGEDMTSVLVTANEDGDRLSDVELRDTLWLMITAGFETTASAVANGVQVLLAHPEQLALLREGKAEWATAVEEVLRHSTSVAALPFLFAVEDVEIGGVTVAKGEPLLLGYLAANLDEERYGDSAERFDLTEDRPRNLGLGHGPHTCLGASLARMELETALRGLFTRFPRAAVDDDDPAEMPSVFINSPLALPVRLGTPAS</sequence>
<keyword evidence="2" id="KW-0349">Heme</keyword>
<evidence type="ECO:0000256" key="2">
    <source>
        <dbReference type="ARBA" id="ARBA00022617"/>
    </source>
</evidence>
<keyword evidence="6" id="KW-0503">Monooxygenase</keyword>
<dbReference type="PANTHER" id="PTHR46696:SF1">
    <property type="entry name" value="CYTOCHROME P450 YJIB-RELATED"/>
    <property type="match status" value="1"/>
</dbReference>
<comment type="caution">
    <text evidence="7">The sequence shown here is derived from an EMBL/GenBank/DDBJ whole genome shotgun (WGS) entry which is preliminary data.</text>
</comment>
<keyword evidence="3" id="KW-0479">Metal-binding</keyword>
<reference evidence="7 8" key="1">
    <citation type="journal article" date="2014" name="Int. J. Syst. Evol. Microbiol.">
        <title>Complete genome sequence of Corynebacterium casei LMG S-19264T (=DSM 44701T), isolated from a smear-ripened cheese.</title>
        <authorList>
            <consortium name="US DOE Joint Genome Institute (JGI-PGF)"/>
            <person name="Walter F."/>
            <person name="Albersmeier A."/>
            <person name="Kalinowski J."/>
            <person name="Ruckert C."/>
        </authorList>
    </citation>
    <scope>NUCLEOTIDE SEQUENCE [LARGE SCALE GENOMIC DNA]</scope>
    <source>
        <strain evidence="7 8">KCTC 19473</strain>
    </source>
</reference>
<dbReference type="GO" id="GO:0004497">
    <property type="term" value="F:monooxygenase activity"/>
    <property type="evidence" value="ECO:0007669"/>
    <property type="project" value="UniProtKB-KW"/>
</dbReference>
<dbReference type="FunFam" id="1.10.630.10:FF:000018">
    <property type="entry name" value="Cytochrome P450 monooxygenase"/>
    <property type="match status" value="1"/>
</dbReference>
<accession>A0A919CI25</accession>
<evidence type="ECO:0000256" key="6">
    <source>
        <dbReference type="ARBA" id="ARBA00023033"/>
    </source>
</evidence>
<dbReference type="InterPro" id="IPR001128">
    <property type="entry name" value="Cyt_P450"/>
</dbReference>
<evidence type="ECO:0000313" key="8">
    <source>
        <dbReference type="Proteomes" id="UP000654947"/>
    </source>
</evidence>
<evidence type="ECO:0000313" key="7">
    <source>
        <dbReference type="EMBL" id="GHD25106.1"/>
    </source>
</evidence>
<evidence type="ECO:0000256" key="1">
    <source>
        <dbReference type="ARBA" id="ARBA00010617"/>
    </source>
</evidence>
<dbReference type="RefSeq" id="WP_193517892.1">
    <property type="nucleotide sequence ID" value="NZ_BMXL01000009.1"/>
</dbReference>
<evidence type="ECO:0000256" key="4">
    <source>
        <dbReference type="ARBA" id="ARBA00023002"/>
    </source>
</evidence>
<dbReference type="Gene3D" id="1.10.630.10">
    <property type="entry name" value="Cytochrome P450"/>
    <property type="match status" value="1"/>
</dbReference>
<dbReference type="InterPro" id="IPR002397">
    <property type="entry name" value="Cyt_P450_B"/>
</dbReference>
<dbReference type="GO" id="GO:0016705">
    <property type="term" value="F:oxidoreductase activity, acting on paired donors, with incorporation or reduction of molecular oxygen"/>
    <property type="evidence" value="ECO:0007669"/>
    <property type="project" value="InterPro"/>
</dbReference>
<proteinExistence type="inferred from homology"/>
<dbReference type="CDD" id="cd11029">
    <property type="entry name" value="CYP107-like"/>
    <property type="match status" value="1"/>
</dbReference>
<dbReference type="AlphaFoldDB" id="A0A919CI25"/>
<dbReference type="GO" id="GO:0005506">
    <property type="term" value="F:iron ion binding"/>
    <property type="evidence" value="ECO:0007669"/>
    <property type="project" value="InterPro"/>
</dbReference>
<dbReference type="Proteomes" id="UP000654947">
    <property type="component" value="Unassembled WGS sequence"/>
</dbReference>
<dbReference type="EMBL" id="BMXL01000009">
    <property type="protein sequence ID" value="GHD25106.1"/>
    <property type="molecule type" value="Genomic_DNA"/>
</dbReference>
<keyword evidence="8" id="KW-1185">Reference proteome</keyword>
<dbReference type="GO" id="GO:0020037">
    <property type="term" value="F:heme binding"/>
    <property type="evidence" value="ECO:0007669"/>
    <property type="project" value="InterPro"/>
</dbReference>
<evidence type="ECO:0000256" key="3">
    <source>
        <dbReference type="ARBA" id="ARBA00022723"/>
    </source>
</evidence>
<gene>
    <name evidence="7" type="ORF">GCM10007147_22000</name>
</gene>
<organism evidence="7 8">
    <name type="scientific">Nocardiopsis kunsanensis</name>
    <dbReference type="NCBI Taxonomy" id="141693"/>
    <lineage>
        <taxon>Bacteria</taxon>
        <taxon>Bacillati</taxon>
        <taxon>Actinomycetota</taxon>
        <taxon>Actinomycetes</taxon>
        <taxon>Streptosporangiales</taxon>
        <taxon>Nocardiopsidaceae</taxon>
        <taxon>Nocardiopsis</taxon>
    </lineage>
</organism>
<dbReference type="PRINTS" id="PR00359">
    <property type="entry name" value="BP450"/>
</dbReference>
<protein>
    <submittedName>
        <fullName evidence="7">Cytochrome P450</fullName>
    </submittedName>
</protein>
<dbReference type="PANTHER" id="PTHR46696">
    <property type="entry name" value="P450, PUTATIVE (EUROFUNG)-RELATED"/>
    <property type="match status" value="1"/>
</dbReference>
<keyword evidence="4" id="KW-0560">Oxidoreductase</keyword>